<accession>A0A2A6C7R4</accession>
<dbReference type="AlphaFoldDB" id="A0A2A6C7R4"/>
<evidence type="ECO:0000313" key="1">
    <source>
        <dbReference type="EnsemblMetazoa" id="PPA07061.1"/>
    </source>
</evidence>
<name>A0A2A6C7R4_PRIPA</name>
<sequence length="145" mass="15942">MLEQRCCLAGSTVLALFAVFTLFGVFNSEHEACHRTDTFALLDKLQSINTLFILGPLLITVLLVRRYSCLLPLVRFELYFCVVVLIFRLGALSGTAGASFGGCPAVCILSVICMLLSGSLIIGVPYVVEELQEMQRMHYLTDSSI</sequence>
<gene>
    <name evidence="1" type="primary">WBGene00096615</name>
</gene>
<reference evidence="2" key="1">
    <citation type="journal article" date="2008" name="Nat. Genet.">
        <title>The Pristionchus pacificus genome provides a unique perspective on nematode lifestyle and parasitism.</title>
        <authorList>
            <person name="Dieterich C."/>
            <person name="Clifton S.W."/>
            <person name="Schuster L.N."/>
            <person name="Chinwalla A."/>
            <person name="Delehaunty K."/>
            <person name="Dinkelacker I."/>
            <person name="Fulton L."/>
            <person name="Fulton R."/>
            <person name="Godfrey J."/>
            <person name="Minx P."/>
            <person name="Mitreva M."/>
            <person name="Roeseler W."/>
            <person name="Tian H."/>
            <person name="Witte H."/>
            <person name="Yang S.P."/>
            <person name="Wilson R.K."/>
            <person name="Sommer R.J."/>
        </authorList>
    </citation>
    <scope>NUCLEOTIDE SEQUENCE [LARGE SCALE GENOMIC DNA]</scope>
    <source>
        <strain evidence="2">PS312</strain>
    </source>
</reference>
<accession>A0A8R1U6F0</accession>
<keyword evidence="2" id="KW-1185">Reference proteome</keyword>
<reference evidence="1" key="2">
    <citation type="submission" date="2022-06" db="UniProtKB">
        <authorList>
            <consortium name="EnsemblMetazoa"/>
        </authorList>
    </citation>
    <scope>IDENTIFICATION</scope>
    <source>
        <strain evidence="1">PS312</strain>
    </source>
</reference>
<proteinExistence type="predicted"/>
<protein>
    <submittedName>
        <fullName evidence="1">Uncharacterized protein</fullName>
    </submittedName>
</protein>
<dbReference type="Proteomes" id="UP000005239">
    <property type="component" value="Unassembled WGS sequence"/>
</dbReference>
<evidence type="ECO:0000313" key="2">
    <source>
        <dbReference type="Proteomes" id="UP000005239"/>
    </source>
</evidence>
<organism evidence="1 2">
    <name type="scientific">Pristionchus pacificus</name>
    <name type="common">Parasitic nematode worm</name>
    <dbReference type="NCBI Taxonomy" id="54126"/>
    <lineage>
        <taxon>Eukaryota</taxon>
        <taxon>Metazoa</taxon>
        <taxon>Ecdysozoa</taxon>
        <taxon>Nematoda</taxon>
        <taxon>Chromadorea</taxon>
        <taxon>Rhabditida</taxon>
        <taxon>Rhabditina</taxon>
        <taxon>Diplogasteromorpha</taxon>
        <taxon>Diplogasteroidea</taxon>
        <taxon>Neodiplogasteridae</taxon>
        <taxon>Pristionchus</taxon>
    </lineage>
</organism>
<dbReference type="EnsemblMetazoa" id="PPA07061.1">
    <property type="protein sequence ID" value="PPA07061.1"/>
    <property type="gene ID" value="WBGene00096615"/>
</dbReference>